<feature type="compositionally biased region" description="Polar residues" evidence="1">
    <location>
        <begin position="382"/>
        <end position="396"/>
    </location>
</feature>
<name>A0A848H1X3_9BURK</name>
<accession>A0A848H1X3</accession>
<proteinExistence type="predicted"/>
<evidence type="ECO:0000256" key="1">
    <source>
        <dbReference type="SAM" id="MobiDB-lite"/>
    </source>
</evidence>
<sequence length="560" mass="58333">MPDNKFNITITATDRATKVVNKVNKQIGSIFRPYDNAKRSLTSFSQALGRNDLVKRPLWALEKVGKGVTVFGSTFGLAENSIVGGSARIASALGMIGGPVGGFLAAGAAIVGGSAAVSVTMAKMGQNIGRTAKGLNITTDQLQEYRGAAKLAGLETEVMDQSLQSMGKVLTDALAGRNQQVPVLMSQMGASIKKTKDGAVDTLATLRDVADLVSHMKDQNQARNLTDMLGITDLLPLLNQGTLKLDEYIGKVRRLGILSEEQVKTNEQQAQSWNQTKTAIDAAGVSVGNLIAKWLDLNVAAQSTSAVAEKLQKATGFSGAIGTLFSEAGKNIWNNGPWSWAARSIFGEIGKQFQGGGATGLWGSGATGTWGGNDASGGQVPRGNSPQGIRQNNPGNLRSWPGAGSAGGFATFATPQAGLSAMGKNLMAYQDKYGINTLGGVINRWAPAGDGNNVPAYLSDVSRQTGFGIDQKLDLHDPKVLAPLISAITKHENGQNPYTPEMIAQAVAAALRDSQVAKGGDSGERPIKLEVIAPPGVTVRAVRGLGQPTVGLTMQPGGAS</sequence>
<organism evidence="2 3">
    <name type="scientific">Ramlibacter agri</name>
    <dbReference type="NCBI Taxonomy" id="2728837"/>
    <lineage>
        <taxon>Bacteria</taxon>
        <taxon>Pseudomonadati</taxon>
        <taxon>Pseudomonadota</taxon>
        <taxon>Betaproteobacteria</taxon>
        <taxon>Burkholderiales</taxon>
        <taxon>Comamonadaceae</taxon>
        <taxon>Ramlibacter</taxon>
    </lineage>
</organism>
<evidence type="ECO:0000313" key="3">
    <source>
        <dbReference type="Proteomes" id="UP000541185"/>
    </source>
</evidence>
<dbReference type="Proteomes" id="UP000541185">
    <property type="component" value="Unassembled WGS sequence"/>
</dbReference>
<gene>
    <name evidence="2" type="ORF">HHL11_07100</name>
</gene>
<protein>
    <submittedName>
        <fullName evidence="2">Uncharacterized protein</fullName>
    </submittedName>
</protein>
<comment type="caution">
    <text evidence="2">The sequence shown here is derived from an EMBL/GenBank/DDBJ whole genome shotgun (WGS) entry which is preliminary data.</text>
</comment>
<evidence type="ECO:0000313" key="2">
    <source>
        <dbReference type="EMBL" id="NML43509.1"/>
    </source>
</evidence>
<dbReference type="AlphaFoldDB" id="A0A848H1X3"/>
<dbReference type="EMBL" id="JABBFX010000001">
    <property type="protein sequence ID" value="NML43509.1"/>
    <property type="molecule type" value="Genomic_DNA"/>
</dbReference>
<reference evidence="2 3" key="1">
    <citation type="submission" date="2020-04" db="EMBL/GenBank/DDBJ databases">
        <title>Ramlibacter sp. G-1-2-2 isolated from soil.</title>
        <authorList>
            <person name="Dahal R.H."/>
        </authorList>
    </citation>
    <scope>NUCLEOTIDE SEQUENCE [LARGE SCALE GENOMIC DNA]</scope>
    <source>
        <strain evidence="2 3">G-1-2-2</strain>
    </source>
</reference>
<feature type="region of interest" description="Disordered" evidence="1">
    <location>
        <begin position="367"/>
        <end position="401"/>
    </location>
</feature>
<dbReference type="RefSeq" id="WP_169417712.1">
    <property type="nucleotide sequence ID" value="NZ_JABBFX010000001.1"/>
</dbReference>
<keyword evidence="3" id="KW-1185">Reference proteome</keyword>